<dbReference type="SUPFAM" id="SSF56672">
    <property type="entry name" value="DNA/RNA polymerases"/>
    <property type="match status" value="1"/>
</dbReference>
<dbReference type="InterPro" id="IPR050951">
    <property type="entry name" value="Retrovirus_Pol_polyprotein"/>
</dbReference>
<dbReference type="InterPro" id="IPR001878">
    <property type="entry name" value="Znf_CCHC"/>
</dbReference>
<keyword evidence="9" id="KW-0548">Nucleotidyltransferase</keyword>
<dbReference type="Pfam" id="PF00078">
    <property type="entry name" value="RVT_1"/>
    <property type="match status" value="1"/>
</dbReference>
<evidence type="ECO:0000256" key="1">
    <source>
        <dbReference type="ARBA" id="ARBA00022670"/>
    </source>
</evidence>
<dbReference type="Pfam" id="PF00098">
    <property type="entry name" value="zf-CCHC"/>
    <property type="match status" value="1"/>
</dbReference>
<comment type="caution">
    <text evidence="9">The sequence shown here is derived from an EMBL/GenBank/DDBJ whole genome shotgun (WGS) entry which is preliminary data.</text>
</comment>
<proteinExistence type="predicted"/>
<dbReference type="Pfam" id="PF08284">
    <property type="entry name" value="RVP_2"/>
    <property type="match status" value="1"/>
</dbReference>
<feature type="domain" description="CCHC-type" evidence="6">
    <location>
        <begin position="82"/>
        <end position="97"/>
    </location>
</feature>
<accession>A0ABQ5ILN0</accession>
<evidence type="ECO:0000313" key="9">
    <source>
        <dbReference type="EMBL" id="GJU01009.1"/>
    </source>
</evidence>
<keyword evidence="3" id="KW-0238">DNA-binding</keyword>
<dbReference type="InterPro" id="IPR000477">
    <property type="entry name" value="RT_dom"/>
</dbReference>
<dbReference type="InterPro" id="IPR043128">
    <property type="entry name" value="Rev_trsase/Diguanyl_cyclase"/>
</dbReference>
<evidence type="ECO:0000313" key="10">
    <source>
        <dbReference type="Proteomes" id="UP001151760"/>
    </source>
</evidence>
<dbReference type="Gene3D" id="3.10.10.10">
    <property type="entry name" value="HIV Type 1 Reverse Transcriptase, subunit A, domain 1"/>
    <property type="match status" value="1"/>
</dbReference>
<sequence length="493" mass="56145">MCPELVSTESKKIEKYIHGFPERINGNITSSKLATLHEAINMARELVEQSIQGRCQRIGHMEKNCRVRLQGAGNDFLQNVTCFGCGEKGHFKDKCPKAENQQNDGARGRAYVVIENPQQNPNVVTGTFLLNDHYACILFDSGAEKSFVSSAFTHFIDNAPATLNTSYEIELADGKVKIVPVIRSQTGRKNLEVLSEGEKDLRSLAFYKADEKSLDDNIIDDLFDQLQGACCFSKIDLRSGYHQLRVREEDIPKTAFRTRYGHFEFTVMPFGLTNAPAIFMDLMNRVCKPYLDKFVIVFIDDILIYSKSEEEHEVHLKTILDLLKKKKLYAKFLKCKFWLKEVQFLGHVVNRDGIHVDPSKVESVKNWKTPESSTEIRSFLGLAGYYRRFIENFSKIAKPLTLLTQKNKTYVWGDKQDEAFLILMEKLCNAPVLALPDGPDDFVVYCDASKHGFGYVLMQRGKVIAYASRKLTHEKNYTTHDMELGAVVFALKI</sequence>
<keyword evidence="5" id="KW-0863">Zinc-finger</keyword>
<reference evidence="9" key="2">
    <citation type="submission" date="2022-01" db="EMBL/GenBank/DDBJ databases">
        <authorList>
            <person name="Yamashiro T."/>
            <person name="Shiraishi A."/>
            <person name="Satake H."/>
            <person name="Nakayama K."/>
        </authorList>
    </citation>
    <scope>NUCLEOTIDE SEQUENCE</scope>
</reference>
<evidence type="ECO:0000259" key="6">
    <source>
        <dbReference type="PROSITE" id="PS50158"/>
    </source>
</evidence>
<feature type="domain" description="Reverse transcriptase" evidence="7">
    <location>
        <begin position="160"/>
        <end position="349"/>
    </location>
</feature>
<dbReference type="PANTHER" id="PTHR37984">
    <property type="entry name" value="PROTEIN CBG26694"/>
    <property type="match status" value="1"/>
</dbReference>
<feature type="domain" description="RNase H type-1" evidence="8">
    <location>
        <begin position="438"/>
        <end position="493"/>
    </location>
</feature>
<dbReference type="Gene3D" id="3.30.70.270">
    <property type="match status" value="2"/>
</dbReference>
<evidence type="ECO:0000259" key="8">
    <source>
        <dbReference type="PROSITE" id="PS50879"/>
    </source>
</evidence>
<dbReference type="InterPro" id="IPR002156">
    <property type="entry name" value="RNaseH_domain"/>
</dbReference>
<evidence type="ECO:0000256" key="5">
    <source>
        <dbReference type="PROSITE-ProRule" id="PRU00047"/>
    </source>
</evidence>
<keyword evidence="2" id="KW-0378">Hydrolase</keyword>
<dbReference type="PANTHER" id="PTHR37984:SF5">
    <property type="entry name" value="PROTEIN NYNRIN-LIKE"/>
    <property type="match status" value="1"/>
</dbReference>
<dbReference type="InterPro" id="IPR041577">
    <property type="entry name" value="RT_RNaseH_2"/>
</dbReference>
<keyword evidence="10" id="KW-1185">Reference proteome</keyword>
<keyword evidence="5" id="KW-0479">Metal-binding</keyword>
<keyword evidence="1" id="KW-0645">Protease</keyword>
<keyword evidence="9" id="KW-0695">RNA-directed DNA polymerase</keyword>
<organism evidence="9 10">
    <name type="scientific">Tanacetum coccineum</name>
    <dbReference type="NCBI Taxonomy" id="301880"/>
    <lineage>
        <taxon>Eukaryota</taxon>
        <taxon>Viridiplantae</taxon>
        <taxon>Streptophyta</taxon>
        <taxon>Embryophyta</taxon>
        <taxon>Tracheophyta</taxon>
        <taxon>Spermatophyta</taxon>
        <taxon>Magnoliopsida</taxon>
        <taxon>eudicotyledons</taxon>
        <taxon>Gunneridae</taxon>
        <taxon>Pentapetalae</taxon>
        <taxon>asterids</taxon>
        <taxon>campanulids</taxon>
        <taxon>Asterales</taxon>
        <taxon>Asteraceae</taxon>
        <taxon>Asteroideae</taxon>
        <taxon>Anthemideae</taxon>
        <taxon>Anthemidinae</taxon>
        <taxon>Tanacetum</taxon>
    </lineage>
</organism>
<dbReference type="GO" id="GO:0003964">
    <property type="term" value="F:RNA-directed DNA polymerase activity"/>
    <property type="evidence" value="ECO:0007669"/>
    <property type="project" value="UniProtKB-KW"/>
</dbReference>
<keyword evidence="9" id="KW-0808">Transferase</keyword>
<dbReference type="Proteomes" id="UP001151760">
    <property type="component" value="Unassembled WGS sequence"/>
</dbReference>
<dbReference type="InterPro" id="IPR043502">
    <property type="entry name" value="DNA/RNA_pol_sf"/>
</dbReference>
<dbReference type="PROSITE" id="PS50878">
    <property type="entry name" value="RT_POL"/>
    <property type="match status" value="1"/>
</dbReference>
<dbReference type="Pfam" id="PF17919">
    <property type="entry name" value="RT_RNaseH_2"/>
    <property type="match status" value="1"/>
</dbReference>
<keyword evidence="2" id="KW-0064">Aspartyl protease</keyword>
<dbReference type="PROSITE" id="PS50879">
    <property type="entry name" value="RNASE_H_1"/>
    <property type="match status" value="1"/>
</dbReference>
<protein>
    <submittedName>
        <fullName evidence="9">Reverse transcriptase domain-containing protein</fullName>
    </submittedName>
</protein>
<evidence type="ECO:0000256" key="3">
    <source>
        <dbReference type="ARBA" id="ARBA00023125"/>
    </source>
</evidence>
<keyword evidence="5" id="KW-0862">Zinc</keyword>
<dbReference type="Gene3D" id="4.10.60.10">
    <property type="entry name" value="Zinc finger, CCHC-type"/>
    <property type="match status" value="1"/>
</dbReference>
<reference evidence="9" key="1">
    <citation type="journal article" date="2022" name="Int. J. Mol. Sci.">
        <title>Draft Genome of Tanacetum Coccineum: Genomic Comparison of Closely Related Tanacetum-Family Plants.</title>
        <authorList>
            <person name="Yamashiro T."/>
            <person name="Shiraishi A."/>
            <person name="Nakayama K."/>
            <person name="Satake H."/>
        </authorList>
    </citation>
    <scope>NUCLEOTIDE SEQUENCE</scope>
</reference>
<gene>
    <name evidence="9" type="ORF">Tco_1111347</name>
</gene>
<dbReference type="InterPro" id="IPR036875">
    <property type="entry name" value="Znf_CCHC_sf"/>
</dbReference>
<evidence type="ECO:0000259" key="7">
    <source>
        <dbReference type="PROSITE" id="PS50878"/>
    </source>
</evidence>
<dbReference type="SMART" id="SM00343">
    <property type="entry name" value="ZnF_C2HC"/>
    <property type="match status" value="2"/>
</dbReference>
<dbReference type="PROSITE" id="PS50158">
    <property type="entry name" value="ZF_CCHC"/>
    <property type="match status" value="1"/>
</dbReference>
<dbReference type="CDD" id="cd01647">
    <property type="entry name" value="RT_LTR"/>
    <property type="match status" value="1"/>
</dbReference>
<evidence type="ECO:0000256" key="2">
    <source>
        <dbReference type="ARBA" id="ARBA00022750"/>
    </source>
</evidence>
<name>A0ABQ5ILN0_9ASTR</name>
<dbReference type="EMBL" id="BQNB010020922">
    <property type="protein sequence ID" value="GJU01009.1"/>
    <property type="molecule type" value="Genomic_DNA"/>
</dbReference>
<keyword evidence="4" id="KW-0511">Multifunctional enzyme</keyword>
<evidence type="ECO:0000256" key="4">
    <source>
        <dbReference type="ARBA" id="ARBA00023268"/>
    </source>
</evidence>
<dbReference type="SUPFAM" id="SSF57756">
    <property type="entry name" value="Retrovirus zinc finger-like domains"/>
    <property type="match status" value="1"/>
</dbReference>